<comment type="subcellular location">
    <subcellularLocation>
        <location evidence="1">Cytoplasm</location>
        <location evidence="1">Cytoskeleton</location>
        <location evidence="1">Microtubule organizing center</location>
        <location evidence="1">Centrosome</location>
    </subcellularLocation>
</comment>
<keyword evidence="3" id="KW-0206">Cytoskeleton</keyword>
<dbReference type="EMBL" id="CAXLJL010000145">
    <property type="protein sequence ID" value="CAL5132914.1"/>
    <property type="molecule type" value="Genomic_DNA"/>
</dbReference>
<evidence type="ECO:0000256" key="3">
    <source>
        <dbReference type="ARBA" id="ARBA00023212"/>
    </source>
</evidence>
<sequence>MAQKTDLQRLGIFKELSYHTIGDPYVPPALTMRPDVPKPGLPPMYLAGGYTKTKAANSDGYFHPFQSILIGDGGLTYADIRRQQKKENKEKQIGQKGWIPSSGHKNRSGVGSSFGCFQEIYEAFDQTRKVAPYVSEKKNFYTSPGKKGTGYGYPDICLNRYPSWHQGNTVTDAFHRMYVEQTNYHMAKLNGRQPFVSTCRSLDAFDGNPWAEGDPLAPGGPSTVKFGIAAFPKSMQIGPTFIPSSPAKLDGGMKDGTINKFPEYTNDVYADPNRIIKLDKSKFVNGEWIPNPSTAVVIPQPSIVFKNTDLHINPRTRKFRHKVWDKC</sequence>
<evidence type="ECO:0000256" key="6">
    <source>
        <dbReference type="SAM" id="MobiDB-lite"/>
    </source>
</evidence>
<evidence type="ECO:0000256" key="4">
    <source>
        <dbReference type="ARBA" id="ARBA00035656"/>
    </source>
</evidence>
<reference evidence="7" key="1">
    <citation type="submission" date="2024-06" db="EMBL/GenBank/DDBJ databases">
        <authorList>
            <person name="Liu X."/>
            <person name="Lenzi L."/>
            <person name="Haldenby T S."/>
            <person name="Uol C."/>
        </authorList>
    </citation>
    <scope>NUCLEOTIDE SEQUENCE</scope>
</reference>
<comment type="similarity">
    <text evidence="4">Belongs to the CFAP96 family.</text>
</comment>
<evidence type="ECO:0000256" key="2">
    <source>
        <dbReference type="ARBA" id="ARBA00022490"/>
    </source>
</evidence>
<keyword evidence="2" id="KW-0963">Cytoplasm</keyword>
<dbReference type="PANTHER" id="PTHR31144">
    <property type="entry name" value="UPF0602 PROTEIN C4ORF47"/>
    <property type="match status" value="1"/>
</dbReference>
<dbReference type="Pfam" id="PF15239">
    <property type="entry name" value="CFAP96-like"/>
    <property type="match status" value="1"/>
</dbReference>
<evidence type="ECO:0000313" key="8">
    <source>
        <dbReference type="Proteomes" id="UP001497525"/>
    </source>
</evidence>
<name>A0AAV2TA41_CALDB</name>
<dbReference type="AlphaFoldDB" id="A0AAV2TA41"/>
<feature type="compositionally biased region" description="Basic and acidic residues" evidence="6">
    <location>
        <begin position="84"/>
        <end position="93"/>
    </location>
</feature>
<dbReference type="GO" id="GO:0005813">
    <property type="term" value="C:centrosome"/>
    <property type="evidence" value="ECO:0007669"/>
    <property type="project" value="UniProtKB-SubCell"/>
</dbReference>
<dbReference type="GO" id="GO:0005881">
    <property type="term" value="C:cytoplasmic microtubule"/>
    <property type="evidence" value="ECO:0007669"/>
    <property type="project" value="TreeGrafter"/>
</dbReference>
<dbReference type="Proteomes" id="UP001497525">
    <property type="component" value="Unassembled WGS sequence"/>
</dbReference>
<protein>
    <recommendedName>
        <fullName evidence="5">Cilia-and flagella-associated protein 96</fullName>
    </recommendedName>
</protein>
<proteinExistence type="inferred from homology"/>
<comment type="caution">
    <text evidence="7">The sequence shown here is derived from an EMBL/GenBank/DDBJ whole genome shotgun (WGS) entry which is preliminary data.</text>
</comment>
<organism evidence="7 8">
    <name type="scientific">Calicophoron daubneyi</name>
    <name type="common">Rumen fluke</name>
    <name type="synonym">Paramphistomum daubneyi</name>
    <dbReference type="NCBI Taxonomy" id="300641"/>
    <lineage>
        <taxon>Eukaryota</taxon>
        <taxon>Metazoa</taxon>
        <taxon>Spiralia</taxon>
        <taxon>Lophotrochozoa</taxon>
        <taxon>Platyhelminthes</taxon>
        <taxon>Trematoda</taxon>
        <taxon>Digenea</taxon>
        <taxon>Plagiorchiida</taxon>
        <taxon>Pronocephalata</taxon>
        <taxon>Paramphistomoidea</taxon>
        <taxon>Paramphistomidae</taxon>
        <taxon>Calicophoron</taxon>
    </lineage>
</organism>
<evidence type="ECO:0000256" key="1">
    <source>
        <dbReference type="ARBA" id="ARBA00004300"/>
    </source>
</evidence>
<accession>A0AAV2TA41</accession>
<feature type="region of interest" description="Disordered" evidence="6">
    <location>
        <begin position="84"/>
        <end position="107"/>
    </location>
</feature>
<evidence type="ECO:0000313" key="7">
    <source>
        <dbReference type="EMBL" id="CAL5132914.1"/>
    </source>
</evidence>
<gene>
    <name evidence="7" type="ORF">CDAUBV1_LOCUS5797</name>
</gene>
<dbReference type="PANTHER" id="PTHR31144:SF1">
    <property type="entry name" value="UPF0602 PROTEIN C4ORF47"/>
    <property type="match status" value="1"/>
</dbReference>
<evidence type="ECO:0000256" key="5">
    <source>
        <dbReference type="ARBA" id="ARBA00035693"/>
    </source>
</evidence>
<dbReference type="InterPro" id="IPR029358">
    <property type="entry name" value="CFAP96"/>
</dbReference>